<protein>
    <recommendedName>
        <fullName evidence="2">Phospholipid scramblase</fullName>
    </recommendedName>
</protein>
<evidence type="ECO:0000256" key="2">
    <source>
        <dbReference type="RuleBase" id="RU363116"/>
    </source>
</evidence>
<reference evidence="5" key="1">
    <citation type="journal article" date="2018" name="Nat. Microbiol.">
        <title>Leveraging single-cell genomics to expand the fungal tree of life.</title>
        <authorList>
            <person name="Ahrendt S.R."/>
            <person name="Quandt C.A."/>
            <person name="Ciobanu D."/>
            <person name="Clum A."/>
            <person name="Salamov A."/>
            <person name="Andreopoulos B."/>
            <person name="Cheng J.F."/>
            <person name="Woyke T."/>
            <person name="Pelin A."/>
            <person name="Henrissat B."/>
            <person name="Reynolds N.K."/>
            <person name="Benny G.L."/>
            <person name="Smith M.E."/>
            <person name="James T.Y."/>
            <person name="Grigoriev I.V."/>
        </authorList>
    </citation>
    <scope>NUCLEOTIDE SEQUENCE [LARGE SCALE GENOMIC DNA]</scope>
    <source>
        <strain evidence="5">RSA 1356</strain>
    </source>
</reference>
<keyword evidence="5" id="KW-1185">Reference proteome</keyword>
<evidence type="ECO:0000256" key="3">
    <source>
        <dbReference type="SAM" id="MobiDB-lite"/>
    </source>
</evidence>
<dbReference type="GO" id="GO:0017128">
    <property type="term" value="F:phospholipid scramblase activity"/>
    <property type="evidence" value="ECO:0007669"/>
    <property type="project" value="InterPro"/>
</dbReference>
<organism evidence="4 5">
    <name type="scientific">Thamnocephalis sphaerospora</name>
    <dbReference type="NCBI Taxonomy" id="78915"/>
    <lineage>
        <taxon>Eukaryota</taxon>
        <taxon>Fungi</taxon>
        <taxon>Fungi incertae sedis</taxon>
        <taxon>Zoopagomycota</taxon>
        <taxon>Zoopagomycotina</taxon>
        <taxon>Zoopagomycetes</taxon>
        <taxon>Zoopagales</taxon>
        <taxon>Sigmoideomycetaceae</taxon>
        <taxon>Thamnocephalis</taxon>
    </lineage>
</organism>
<comment type="similarity">
    <text evidence="1 2">Belongs to the phospholipid scramblase family.</text>
</comment>
<dbReference type="Proteomes" id="UP000271241">
    <property type="component" value="Unassembled WGS sequence"/>
</dbReference>
<sequence>MAALYGVLRTGRALAGLPVLPIGAVNVSRQALASSGVNYRLLRLCAARHFSSARRSGSSRMNGFVDNLRGNARGERPASRRTAAYGEKPPTSEVVEAELVTSKPAEAAVTASWAEWSLRYAAALVVRRQLEPLNLFLGFEQANRYAIEDDHGRPVAYLVEEETALSSTIARQLLRTRRPFRAVVLDHEGRVVLRLRRPFTFINTRLFISDAEDQPIGEVWQRWHLWRRRYELFVREHQFAEVDAGFLAWRFDLYNEQGDTVACVDRRFGGFAREIFTDTGQYALLFHPDYLREYEGVPAATAGQLLDSDERAVALACAIGIDFDYFSRHSSHGPGFFPMPFFGFGGGDAYADSDS</sequence>
<dbReference type="InterPro" id="IPR025659">
    <property type="entry name" value="Tubby-like_C"/>
</dbReference>
<dbReference type="OrthoDB" id="191150at2759"/>
<evidence type="ECO:0000256" key="1">
    <source>
        <dbReference type="ARBA" id="ARBA00005350"/>
    </source>
</evidence>
<dbReference type="SUPFAM" id="SSF54518">
    <property type="entry name" value="Tubby C-terminal domain-like"/>
    <property type="match status" value="1"/>
</dbReference>
<evidence type="ECO:0000313" key="5">
    <source>
        <dbReference type="Proteomes" id="UP000271241"/>
    </source>
</evidence>
<proteinExistence type="inferred from homology"/>
<dbReference type="AlphaFoldDB" id="A0A4P9XLE8"/>
<name>A0A4P9XLE8_9FUNG</name>
<feature type="region of interest" description="Disordered" evidence="3">
    <location>
        <begin position="64"/>
        <end position="87"/>
    </location>
</feature>
<gene>
    <name evidence="4" type="ORF">THASP1DRAFT_31499</name>
</gene>
<accession>A0A4P9XLE8</accession>
<dbReference type="PANTHER" id="PTHR23248">
    <property type="entry name" value="PHOSPHOLIPID SCRAMBLASE-RELATED"/>
    <property type="match status" value="1"/>
</dbReference>
<dbReference type="Pfam" id="PF03803">
    <property type="entry name" value="Scramblase"/>
    <property type="match status" value="1"/>
</dbReference>
<evidence type="ECO:0000313" key="4">
    <source>
        <dbReference type="EMBL" id="RKP06688.1"/>
    </source>
</evidence>
<dbReference type="GO" id="GO:0005886">
    <property type="term" value="C:plasma membrane"/>
    <property type="evidence" value="ECO:0007669"/>
    <property type="project" value="TreeGrafter"/>
</dbReference>
<dbReference type="EMBL" id="KZ992836">
    <property type="protein sequence ID" value="RKP06688.1"/>
    <property type="molecule type" value="Genomic_DNA"/>
</dbReference>
<dbReference type="PANTHER" id="PTHR23248:SF9">
    <property type="entry name" value="PHOSPHOLIPID SCRAMBLASE"/>
    <property type="match status" value="1"/>
</dbReference>
<dbReference type="InterPro" id="IPR005552">
    <property type="entry name" value="Scramblase"/>
</dbReference>